<proteinExistence type="predicted"/>
<feature type="signal peptide" evidence="1">
    <location>
        <begin position="1"/>
        <end position="27"/>
    </location>
</feature>
<gene>
    <name evidence="3" type="ORF">SGQ83_20410</name>
</gene>
<comment type="caution">
    <text evidence="3">The sequence shown here is derived from an EMBL/GenBank/DDBJ whole genome shotgun (WGS) entry which is preliminary data.</text>
</comment>
<keyword evidence="4" id="KW-1185">Reference proteome</keyword>
<organism evidence="3 4">
    <name type="scientific">Flavobacterium cupriresistens</name>
    <dbReference type="NCBI Taxonomy" id="2893885"/>
    <lineage>
        <taxon>Bacteria</taxon>
        <taxon>Pseudomonadati</taxon>
        <taxon>Bacteroidota</taxon>
        <taxon>Flavobacteriia</taxon>
        <taxon>Flavobacteriales</taxon>
        <taxon>Flavobacteriaceae</taxon>
        <taxon>Flavobacterium</taxon>
    </lineage>
</organism>
<dbReference type="EMBL" id="JAWXVI010000012">
    <property type="protein sequence ID" value="MDX6191730.1"/>
    <property type="molecule type" value="Genomic_DNA"/>
</dbReference>
<evidence type="ECO:0000313" key="3">
    <source>
        <dbReference type="EMBL" id="MDX6191730.1"/>
    </source>
</evidence>
<reference evidence="3 4" key="1">
    <citation type="submission" date="2023-11" db="EMBL/GenBank/DDBJ databases">
        <title>Unpublished Manusciprt.</title>
        <authorList>
            <person name="Saticioglu I.B."/>
            <person name="Ay H."/>
            <person name="Ajmi N."/>
            <person name="Altun S."/>
            <person name="Duman M."/>
        </authorList>
    </citation>
    <scope>NUCLEOTIDE SEQUENCE [LARGE SCALE GENOMIC DNA]</scope>
    <source>
        <strain evidence="3 4">Fl-318</strain>
    </source>
</reference>
<dbReference type="InterPro" id="IPR025665">
    <property type="entry name" value="Beta-barrel_OMP_2"/>
</dbReference>
<evidence type="ECO:0000313" key="4">
    <source>
        <dbReference type="Proteomes" id="UP001273350"/>
    </source>
</evidence>
<evidence type="ECO:0000259" key="2">
    <source>
        <dbReference type="Pfam" id="PF13568"/>
    </source>
</evidence>
<dbReference type="Pfam" id="PF13568">
    <property type="entry name" value="OMP_b-brl_2"/>
    <property type="match status" value="1"/>
</dbReference>
<protein>
    <submittedName>
        <fullName evidence="3">Outer membrane beta-barrel protein</fullName>
    </submittedName>
</protein>
<dbReference type="RefSeq" id="WP_230002253.1">
    <property type="nucleotide sequence ID" value="NZ_CP087134.1"/>
</dbReference>
<dbReference type="SUPFAM" id="SSF56935">
    <property type="entry name" value="Porins"/>
    <property type="match status" value="1"/>
</dbReference>
<accession>A0ABU4RK04</accession>
<name>A0ABU4RK04_9FLAO</name>
<evidence type="ECO:0000256" key="1">
    <source>
        <dbReference type="SAM" id="SignalP"/>
    </source>
</evidence>
<dbReference type="Proteomes" id="UP001273350">
    <property type="component" value="Unassembled WGS sequence"/>
</dbReference>
<sequence>MKKYIINYITSLSMITALLGSVLNSFGQDKKHEFSIAVGGPSSFLDYKTSAQLVEGNGFSAGLRYAYYLSENLSIGIGAEYQSYNTDAKFQTISGRYAATDSEKESFQFRFRATNLREEQKLGYINVPLHIQFETPGTTKLYVAAGAKIGFAINGSYESTIQNLTTSGYYPQYNVELFGPAFAGFGSTNNVKVGKQDLNAEVSYSVTFETGVKQIIGDKSSIYLGAYLDYGLNNVYDRNTSKHLVQYNPGTTAQLEHNTVLDSPFTNDVRLVSLGLKLRFAIR</sequence>
<feature type="chain" id="PRO_5045921531" evidence="1">
    <location>
        <begin position="28"/>
        <end position="283"/>
    </location>
</feature>
<keyword evidence="1" id="KW-0732">Signal</keyword>
<feature type="domain" description="Outer membrane protein beta-barrel" evidence="2">
    <location>
        <begin position="35"/>
        <end position="236"/>
    </location>
</feature>